<organism evidence="5 6">
    <name type="scientific">Paenibacillus timonensis</name>
    <dbReference type="NCBI Taxonomy" id="225915"/>
    <lineage>
        <taxon>Bacteria</taxon>
        <taxon>Bacillati</taxon>
        <taxon>Bacillota</taxon>
        <taxon>Bacilli</taxon>
        <taxon>Bacillales</taxon>
        <taxon>Paenibacillaceae</taxon>
        <taxon>Paenibacillus</taxon>
    </lineage>
</organism>
<dbReference type="Proteomes" id="UP001597211">
    <property type="component" value="Unassembled WGS sequence"/>
</dbReference>
<reference evidence="6" key="1">
    <citation type="journal article" date="2019" name="Int. J. Syst. Evol. Microbiol.">
        <title>The Global Catalogue of Microorganisms (GCM) 10K type strain sequencing project: providing services to taxonomists for standard genome sequencing and annotation.</title>
        <authorList>
            <consortium name="The Broad Institute Genomics Platform"/>
            <consortium name="The Broad Institute Genome Sequencing Center for Infectious Disease"/>
            <person name="Wu L."/>
            <person name="Ma J."/>
        </authorList>
    </citation>
    <scope>NUCLEOTIDE SEQUENCE [LARGE SCALE GENOMIC DNA]</scope>
    <source>
        <strain evidence="6">CCUG 48216</strain>
    </source>
</reference>
<dbReference type="NCBIfam" id="TIGR00148">
    <property type="entry name" value="UbiD family decarboxylase"/>
    <property type="match status" value="1"/>
</dbReference>
<dbReference type="RefSeq" id="WP_240269088.1">
    <property type="nucleotide sequence ID" value="NZ_JAKSXN010000020.1"/>
</dbReference>
<dbReference type="Pfam" id="PF20695">
    <property type="entry name" value="UbiD_N"/>
    <property type="match status" value="1"/>
</dbReference>
<dbReference type="PANTHER" id="PTHR30108">
    <property type="entry name" value="3-OCTAPRENYL-4-HYDROXYBENZOATE CARBOXY-LYASE-RELATED"/>
    <property type="match status" value="1"/>
</dbReference>
<evidence type="ECO:0000313" key="5">
    <source>
        <dbReference type="EMBL" id="MFD1182014.1"/>
    </source>
</evidence>
<gene>
    <name evidence="5" type="ORF">ACFQ2Z_11630</name>
</gene>
<dbReference type="Gene3D" id="3.40.1670.10">
    <property type="entry name" value="UbiD C-terminal domain-like"/>
    <property type="match status" value="1"/>
</dbReference>
<dbReference type="GO" id="GO:0016829">
    <property type="term" value="F:lyase activity"/>
    <property type="evidence" value="ECO:0007669"/>
    <property type="project" value="UniProtKB-KW"/>
</dbReference>
<dbReference type="PANTHER" id="PTHR30108:SF21">
    <property type="entry name" value="4-HYDROXYBENZOATE DECARBOXYLASE"/>
    <property type="match status" value="1"/>
</dbReference>
<name>A0ABW3SB37_9BACL</name>
<keyword evidence="5" id="KW-0456">Lyase</keyword>
<comment type="similarity">
    <text evidence="1">Belongs to the UbiD family.</text>
</comment>
<evidence type="ECO:0000259" key="2">
    <source>
        <dbReference type="Pfam" id="PF01977"/>
    </source>
</evidence>
<evidence type="ECO:0000313" key="6">
    <source>
        <dbReference type="Proteomes" id="UP001597211"/>
    </source>
</evidence>
<evidence type="ECO:0000259" key="3">
    <source>
        <dbReference type="Pfam" id="PF20695"/>
    </source>
</evidence>
<sequence length="445" mass="49482">MNNIRELLQHLEHSNRITHIRKEVDPVFEVGAVIKTGKGKQPFYFEKIRGYNMPMVSGLGGDRDLLAETMGITCDRLVERLIDSIVHPIKTRKVVSGPVHENVVLQPKEITDYFPVCTYHKDDSGAYLVSGILVVKDRSGRKRYTSIRRMQILEGNHSSVLISSTELYRQFLETEQRGEPMEVAVMFGVVPAVVLASQISTHLYHCDKLDVAGALLGSPLEVVQCQTVDLEVLAEAEVVLEGRILPHVREPEGPFGELGGYYGDRTPQPVIEFTAITYRNKPIWQTIYPSSHEEHLPMALAREATLLSTVRQVVPEVLNVHLTVGGIGRYHAVISIRKRSEGDGKQALLAAFASDKDLKHVVVVDEDVNLFDPQDVEWAIATRVQADLDVFIVPGAKGSPLEPSHQLRGVSAKMGIDATCPIAAKESYRRTSIPVAPNFNIQDYL</sequence>
<feature type="domain" description="3-octaprenyl-4-hydroxybenzoate carboxy-lyase-like Rift-related" evidence="2">
    <location>
        <begin position="96"/>
        <end position="290"/>
    </location>
</feature>
<dbReference type="EMBL" id="JBHTKZ010000019">
    <property type="protein sequence ID" value="MFD1182014.1"/>
    <property type="molecule type" value="Genomic_DNA"/>
</dbReference>
<dbReference type="SUPFAM" id="SSF50475">
    <property type="entry name" value="FMN-binding split barrel"/>
    <property type="match status" value="1"/>
</dbReference>
<dbReference type="InterPro" id="IPR049381">
    <property type="entry name" value="UbiD-like_C"/>
</dbReference>
<protein>
    <submittedName>
        <fullName evidence="5">UbiD family decarboxylase</fullName>
        <ecNumber evidence="5">4.1.1.-</ecNumber>
    </submittedName>
</protein>
<evidence type="ECO:0000256" key="1">
    <source>
        <dbReference type="ARBA" id="ARBA00010021"/>
    </source>
</evidence>
<feature type="domain" description="3-octaprenyl-4-hydroxybenzoate carboxy-lyase-like C-terminal" evidence="4">
    <location>
        <begin position="298"/>
        <end position="418"/>
    </location>
</feature>
<keyword evidence="6" id="KW-1185">Reference proteome</keyword>
<feature type="domain" description="3-octaprenyl-4-hydroxybenzoate carboxy-lyase-like N-terminal" evidence="3">
    <location>
        <begin position="8"/>
        <end position="84"/>
    </location>
</feature>
<dbReference type="EC" id="4.1.1.-" evidence="5"/>
<proteinExistence type="inferred from homology"/>
<dbReference type="Pfam" id="PF01977">
    <property type="entry name" value="UbiD"/>
    <property type="match status" value="1"/>
</dbReference>
<dbReference type="InterPro" id="IPR002830">
    <property type="entry name" value="UbiD"/>
</dbReference>
<dbReference type="SUPFAM" id="SSF143968">
    <property type="entry name" value="UbiD C-terminal domain-like"/>
    <property type="match status" value="1"/>
</dbReference>
<dbReference type="Pfam" id="PF20696">
    <property type="entry name" value="UbiD_C"/>
    <property type="match status" value="1"/>
</dbReference>
<dbReference type="InterPro" id="IPR049383">
    <property type="entry name" value="UbiD-like_N"/>
</dbReference>
<comment type="caution">
    <text evidence="5">The sequence shown here is derived from an EMBL/GenBank/DDBJ whole genome shotgun (WGS) entry which is preliminary data.</text>
</comment>
<dbReference type="InterPro" id="IPR048304">
    <property type="entry name" value="UbiD_Rift_dom"/>
</dbReference>
<evidence type="ECO:0000259" key="4">
    <source>
        <dbReference type="Pfam" id="PF20696"/>
    </source>
</evidence>
<accession>A0ABW3SB37</accession>